<sequence>MNGLRARVDSIQYPEPSFVSATRGHHDATWRPGAMDADWDELSRQLLPPPGGQSVPTVVTALAFDSSQELLWAGNGYGRVTSFYANNLQKYTSFRAHPPSEGAVHQLLFNEKGVLALGARGVHMALRRGPPVWPHISAEDMRDLRCMSFTSKATSEILVAGVQDTMFVIDTNRGEIVKRIPTAHHYIKMKKGRYICAATTDGNVHILDPVKFNIIHKWRAHSAFINDMDVQQDFVVTCGTSLKQPAATYMLDPFVMVFDLKNLATMPPIPFPPLAAYVRMHPRMLTTGIVASQGGQMHVVDLLNPNTSNVRQANVVGSVLTGIEIAPSGEAIALADTDCNMHLWGSPSKCHFVELPQPTEWPDEEVPPPHIDWKENTPLNSIGMPYYREALSSALPNTSISDVGAPPPRFAQNDLAHLTKASFGFYGPNTRGTRRNQAEDTRVAEKTTLAIRAPKFLSEKARDAAKVSSSAIAPDGQVDMAVGALGTAELESVRLDVPALYQSVEISFSKYGVDDFDFGFYNMTRYAGLENHIANSYANSLLQVLHFTPLVRNLALQHAATDCLSEMCLLCELGYLSDMLQKTEGSSCHASNLLKCLSNHPPASRLGLLEEDSRQGSLTKMMQQLTRFLLQTMADDYRTKSPIPTAMQEILATSALTTIKCLNCGNETSRSGSNYVTDLTYPMTKGRGSRSTKTTFSQVLKTSVEGEGAMKGWCIRCNRYQSLQARKTIQGIPSVLTLNVPVAEHRDNELEQRMLWANPGWLPEEIGIIVDNGSFFCYQGEDLKLHLQRGVHNIQVYSLIGLSVNIESGSPQKSHLGALSPGSVDTGSNHKPHLVAMVNVAHAEPSPPGDSQWHLFNDFSVKPVSAAEALTFNTRWKMPSVLVYQLKTANNNLDTEWVKNIDTSVLHIDFKPDAKEHPYRTLDPIVERPGPDTTVALDTEFVLAKQSEVEMKSDGVREVIRPNFHALARVSIVRGEGEDEGLAFIDDWIQVREPVIDYLHSYSGIKPDDLDPRNSRHCLVSLKVAYKRLWVLLNLGCKFVGHGLKGDFRVINIQVPKAQIIDTIDLFYQKNYRRKLSLKFLAWYLLKEGIQVDTHDSIEDARIALKLYKKFQEFDDAGITKMMLNEIYRAGDSVGWKPPGSTITATEQQPAALQRSPTPISEAPSTPVRKGLAGAQGALTPSWSAGPGAGGFTPGRGSPLK</sequence>
<keyword evidence="6 8" id="KW-0378">Hydrolase</keyword>
<comment type="domain">
    <text evidence="8">Contains a pseudo-UCH domain. This ubiquitin C-terminal hydrolase (UCH)-like or ubiquitin specific protease (USP)-like domain is predicted to be catalytically inactive because it lacks the active site catalytic triad characteristic of thiol proteases, with residues at the equivalent structural positions that are incompatible with catalysis, and it cannot bind ubiquitin. It functions as a structural scaffold for intra- and intermolecular interactions in the complex.</text>
</comment>
<name>A0ABR4EX03_9PEZI</name>
<dbReference type="SMART" id="SM00479">
    <property type="entry name" value="EXOIII"/>
    <property type="match status" value="1"/>
</dbReference>
<dbReference type="InterPro" id="IPR050785">
    <property type="entry name" value="PAN2-PAN3_catalytic_subunit"/>
</dbReference>
<comment type="domain">
    <text evidence="8">The linker, or PAN3 interaction domain (PID), between the WD40 repeats and the pseudo-UCH domain mediates interaction with PAN3.</text>
</comment>
<keyword evidence="1 8" id="KW-0963">Cytoplasm</keyword>
<dbReference type="SUPFAM" id="SSF50978">
    <property type="entry name" value="WD40 repeat-like"/>
    <property type="match status" value="1"/>
</dbReference>
<feature type="binding site" evidence="8">
    <location>
        <position position="938"/>
    </location>
    <ligand>
        <name>a divalent metal cation</name>
        <dbReference type="ChEBI" id="CHEBI:60240"/>
        <note>catalytic</note>
    </ligand>
</feature>
<dbReference type="Pfam" id="PF13423">
    <property type="entry name" value="UCH_1"/>
    <property type="match status" value="2"/>
</dbReference>
<dbReference type="PANTHER" id="PTHR15728">
    <property type="entry name" value="DEADENYLATION COMPLEX CATALYTIC SUBUNIT PAN2"/>
    <property type="match status" value="1"/>
</dbReference>
<dbReference type="EC" id="3.1.13.4" evidence="8"/>
<dbReference type="SUPFAM" id="SSF54001">
    <property type="entry name" value="Cysteine proteinases"/>
    <property type="match status" value="1"/>
</dbReference>
<dbReference type="InterPro" id="IPR015943">
    <property type="entry name" value="WD40/YVTN_repeat-like_dom_sf"/>
</dbReference>
<evidence type="ECO:0000256" key="5">
    <source>
        <dbReference type="ARBA" id="ARBA00022723"/>
    </source>
</evidence>
<dbReference type="PANTHER" id="PTHR15728:SF0">
    <property type="entry name" value="PAN2-PAN3 DEADENYLATION COMPLEX CATALYTIC SUBUNIT PAN2"/>
    <property type="match status" value="1"/>
</dbReference>
<dbReference type="InterPro" id="IPR028881">
    <property type="entry name" value="PAN2_UCH_dom"/>
</dbReference>
<dbReference type="InterPro" id="IPR038765">
    <property type="entry name" value="Papain-like_cys_pep_sf"/>
</dbReference>
<dbReference type="PROSITE" id="PS50235">
    <property type="entry name" value="USP_3"/>
    <property type="match status" value="1"/>
</dbReference>
<dbReference type="Gene3D" id="3.90.70.10">
    <property type="entry name" value="Cysteine proteinases"/>
    <property type="match status" value="1"/>
</dbReference>
<dbReference type="InterPro" id="IPR012337">
    <property type="entry name" value="RNaseH-like_sf"/>
</dbReference>
<evidence type="ECO:0000256" key="3">
    <source>
        <dbReference type="ARBA" id="ARBA00022664"/>
    </source>
</evidence>
<dbReference type="InterPro" id="IPR028889">
    <property type="entry name" value="USP"/>
</dbReference>
<dbReference type="SUPFAM" id="SSF53098">
    <property type="entry name" value="Ribonuclease H-like"/>
    <property type="match status" value="1"/>
</dbReference>
<accession>A0ABR4EX03</accession>
<dbReference type="Gene3D" id="2.130.10.10">
    <property type="entry name" value="YVTN repeat-like/Quinoprotein amine dehydrogenase"/>
    <property type="match status" value="1"/>
</dbReference>
<comment type="cofactor">
    <cofactor evidence="8">
        <name>a divalent metal cation</name>
        <dbReference type="ChEBI" id="CHEBI:60240"/>
    </cofactor>
    <text evidence="8">Binds 2 metal cations per subunit in the catalytic exonuclease domain.</text>
</comment>
<dbReference type="InterPro" id="IPR036397">
    <property type="entry name" value="RNaseH_sf"/>
</dbReference>
<dbReference type="Pfam" id="PF20770">
    <property type="entry name" value="PAN2_N"/>
    <property type="match status" value="1"/>
</dbReference>
<evidence type="ECO:0000256" key="1">
    <source>
        <dbReference type="ARBA" id="ARBA00022490"/>
    </source>
</evidence>
<dbReference type="InterPro" id="IPR036322">
    <property type="entry name" value="WD40_repeat_dom_sf"/>
</dbReference>
<keyword evidence="3 8" id="KW-0507">mRNA processing</keyword>
<dbReference type="HAMAP" id="MF_03182">
    <property type="entry name" value="PAN2"/>
    <property type="match status" value="1"/>
</dbReference>
<evidence type="ECO:0000256" key="9">
    <source>
        <dbReference type="SAM" id="MobiDB-lite"/>
    </source>
</evidence>
<comment type="caution">
    <text evidence="11">The sequence shown here is derived from an EMBL/GenBank/DDBJ whole genome shotgun (WGS) entry which is preliminary data.</text>
</comment>
<dbReference type="CDD" id="cd06143">
    <property type="entry name" value="PAN2_exo"/>
    <property type="match status" value="1"/>
</dbReference>
<protein>
    <recommendedName>
        <fullName evidence="8">PAN2-PAN3 deadenylation complex catalytic subunit PAN2</fullName>
        <ecNumber evidence="8">3.1.13.4</ecNumber>
    </recommendedName>
    <alternativeName>
        <fullName evidence="8">PAB1P-dependent poly(A)-specific ribonuclease</fullName>
    </alternativeName>
    <alternativeName>
        <fullName evidence="8">Poly(A)-nuclease deadenylation complex subunit 2</fullName>
        <shortName evidence="8">PAN deadenylation complex subunit 2</shortName>
    </alternativeName>
</protein>
<evidence type="ECO:0000256" key="6">
    <source>
        <dbReference type="ARBA" id="ARBA00022801"/>
    </source>
</evidence>
<organism evidence="11 12">
    <name type="scientific">Diaporthe vaccinii</name>
    <dbReference type="NCBI Taxonomy" id="105482"/>
    <lineage>
        <taxon>Eukaryota</taxon>
        <taxon>Fungi</taxon>
        <taxon>Dikarya</taxon>
        <taxon>Ascomycota</taxon>
        <taxon>Pezizomycotina</taxon>
        <taxon>Sordariomycetes</taxon>
        <taxon>Sordariomycetidae</taxon>
        <taxon>Diaporthales</taxon>
        <taxon>Diaporthaceae</taxon>
        <taxon>Diaporthe</taxon>
        <taxon>Diaporthe eres species complex</taxon>
    </lineage>
</organism>
<feature type="compositionally biased region" description="Polar residues" evidence="9">
    <location>
        <begin position="1141"/>
        <end position="1159"/>
    </location>
</feature>
<dbReference type="InterPro" id="IPR048841">
    <property type="entry name" value="PAN2_N"/>
</dbReference>
<evidence type="ECO:0000256" key="8">
    <source>
        <dbReference type="HAMAP-Rule" id="MF_03182"/>
    </source>
</evidence>
<evidence type="ECO:0000256" key="4">
    <source>
        <dbReference type="ARBA" id="ARBA00022722"/>
    </source>
</evidence>
<evidence type="ECO:0000256" key="2">
    <source>
        <dbReference type="ARBA" id="ARBA00022574"/>
    </source>
</evidence>
<dbReference type="InterPro" id="IPR013520">
    <property type="entry name" value="Ribonucl_H"/>
</dbReference>
<keyword evidence="5 8" id="KW-0479">Metal-binding</keyword>
<evidence type="ECO:0000256" key="7">
    <source>
        <dbReference type="ARBA" id="ARBA00022839"/>
    </source>
</evidence>
<comment type="caution">
    <text evidence="8">Lacks conserved residue(s) required for the propagation of feature annotation.</text>
</comment>
<comment type="function">
    <text evidence="8">Catalytic subunit of the poly(A)-nuclease (PAN) deadenylation complex, one of two cytoplasmic mRNA deadenylases involved in mRNA turnover. PAN specifically shortens poly(A) tails of RNA and the activity is stimulated by poly(A)-binding protein PAB1. PAN deadenylation is followed by rapid degradation of the shortened mRNA tails by the CCR4-NOT complex. Deadenylated mRNAs are then degraded by two alternative mechanisms, namely exosome-mediated 3'-5' exonucleolytic degradation, or deadenlyation-dependent mRNA decaping and subsequent 5'-3' exonucleolytic degradation by XRN1. May also be involved in post-transcriptional maturation of mRNA poly(A) tails.</text>
</comment>
<feature type="binding site" evidence="8">
    <location>
        <position position="1047"/>
    </location>
    <ligand>
        <name>a divalent metal cation</name>
        <dbReference type="ChEBI" id="CHEBI:60240"/>
        <note>catalytic</note>
    </ligand>
</feature>
<evidence type="ECO:0000313" key="12">
    <source>
        <dbReference type="Proteomes" id="UP001600888"/>
    </source>
</evidence>
<dbReference type="InterPro" id="IPR030843">
    <property type="entry name" value="PAN2"/>
</dbReference>
<comment type="catalytic activity">
    <reaction evidence="8">
        <text>Exonucleolytic cleavage of poly(A) to 5'-AMP.</text>
        <dbReference type="EC" id="3.1.13.4"/>
    </reaction>
</comment>
<evidence type="ECO:0000313" key="11">
    <source>
        <dbReference type="EMBL" id="KAL2286825.1"/>
    </source>
</evidence>
<proteinExistence type="inferred from homology"/>
<dbReference type="Proteomes" id="UP001600888">
    <property type="component" value="Unassembled WGS sequence"/>
</dbReference>
<feature type="binding site" evidence="8">
    <location>
        <position position="1100"/>
    </location>
    <ligand>
        <name>a divalent metal cation</name>
        <dbReference type="ChEBI" id="CHEBI:60240"/>
        <note>catalytic</note>
    </ligand>
</feature>
<reference evidence="11 12" key="1">
    <citation type="submission" date="2024-03" db="EMBL/GenBank/DDBJ databases">
        <title>A high-quality draft genome sequence of Diaporthe vaccinii, a causative agent of upright dieback and viscid rot disease in cranberry plants.</title>
        <authorList>
            <person name="Sarrasin M."/>
            <person name="Lang B.F."/>
            <person name="Burger G."/>
        </authorList>
    </citation>
    <scope>NUCLEOTIDE SEQUENCE [LARGE SCALE GENOMIC DNA]</scope>
    <source>
        <strain evidence="11 12">IS7</strain>
    </source>
</reference>
<dbReference type="EMBL" id="JBAWTH010000022">
    <property type="protein sequence ID" value="KAL2286825.1"/>
    <property type="molecule type" value="Genomic_DNA"/>
</dbReference>
<evidence type="ECO:0000259" key="10">
    <source>
        <dbReference type="PROSITE" id="PS50235"/>
    </source>
</evidence>
<feature type="domain" description="USP" evidence="10">
    <location>
        <begin position="527"/>
        <end position="887"/>
    </location>
</feature>
<keyword evidence="4 8" id="KW-0540">Nuclease</keyword>
<dbReference type="Pfam" id="PF00929">
    <property type="entry name" value="RNase_T"/>
    <property type="match status" value="1"/>
</dbReference>
<comment type="subunit">
    <text evidence="8">Forms a heterotrimer with an asymmetric homodimer of the regulatory subunit PAN3 to form the poly(A)-nuclease (PAN) deadenylation complex.</text>
</comment>
<gene>
    <name evidence="8" type="primary">PAN2</name>
    <name evidence="11" type="ORF">FJTKL_06371</name>
</gene>
<keyword evidence="2" id="KW-0853">WD repeat</keyword>
<comment type="similarity">
    <text evidence="8">Belongs to the peptidase C19 family. PAN2 subfamily.</text>
</comment>
<comment type="subcellular location">
    <subcellularLocation>
        <location evidence="8">Cytoplasm</location>
    </subcellularLocation>
</comment>
<dbReference type="Gene3D" id="3.30.420.10">
    <property type="entry name" value="Ribonuclease H-like superfamily/Ribonuclease H"/>
    <property type="match status" value="1"/>
</dbReference>
<keyword evidence="7 8" id="KW-0269">Exonuclease</keyword>
<feature type="binding site" evidence="8">
    <location>
        <position position="940"/>
    </location>
    <ligand>
        <name>a divalent metal cation</name>
        <dbReference type="ChEBI" id="CHEBI:60240"/>
        <note>catalytic</note>
    </ligand>
</feature>
<keyword evidence="12" id="KW-1185">Reference proteome</keyword>
<feature type="region of interest" description="Disordered" evidence="9">
    <location>
        <begin position="1138"/>
        <end position="1201"/>
    </location>
</feature>
<comment type="activity regulation">
    <text evidence="8">Positively regulated by the regulatory subunit PAN3.</text>
</comment>